<comment type="caution">
    <text evidence="4">The sequence shown here is derived from an EMBL/GenBank/DDBJ whole genome shotgun (WGS) entry which is preliminary data.</text>
</comment>
<name>A0A4R6RLT3_9HYPH</name>
<keyword evidence="2" id="KW-0732">Signal</keyword>
<feature type="chain" id="PRO_5020584792" evidence="2">
    <location>
        <begin position="28"/>
        <end position="822"/>
    </location>
</feature>
<dbReference type="RefSeq" id="WP_126535382.1">
    <property type="nucleotide sequence ID" value="NZ_BSPM01000008.1"/>
</dbReference>
<feature type="domain" description="OmpA-like" evidence="3">
    <location>
        <begin position="713"/>
        <end position="822"/>
    </location>
</feature>
<keyword evidence="5" id="KW-1185">Reference proteome</keyword>
<dbReference type="GO" id="GO:0016020">
    <property type="term" value="C:membrane"/>
    <property type="evidence" value="ECO:0007669"/>
    <property type="project" value="UniProtKB-UniRule"/>
</dbReference>
<dbReference type="InterPro" id="IPR006665">
    <property type="entry name" value="OmpA-like"/>
</dbReference>
<evidence type="ECO:0000256" key="2">
    <source>
        <dbReference type="SAM" id="SignalP"/>
    </source>
</evidence>
<evidence type="ECO:0000256" key="1">
    <source>
        <dbReference type="PROSITE-ProRule" id="PRU00473"/>
    </source>
</evidence>
<evidence type="ECO:0000259" key="3">
    <source>
        <dbReference type="PROSITE" id="PS51123"/>
    </source>
</evidence>
<accession>A0A4R6RLT3</accession>
<feature type="signal peptide" evidence="2">
    <location>
        <begin position="1"/>
        <end position="27"/>
    </location>
</feature>
<dbReference type="Pfam" id="PF04972">
    <property type="entry name" value="BON"/>
    <property type="match status" value="1"/>
</dbReference>
<dbReference type="Pfam" id="PF00691">
    <property type="entry name" value="OmpA"/>
    <property type="match status" value="1"/>
</dbReference>
<reference evidence="4 5" key="1">
    <citation type="submission" date="2019-03" db="EMBL/GenBank/DDBJ databases">
        <title>Genomic Encyclopedia of Type Strains, Phase IV (KMG-IV): sequencing the most valuable type-strain genomes for metagenomic binning, comparative biology and taxonomic classification.</title>
        <authorList>
            <person name="Goeker M."/>
        </authorList>
    </citation>
    <scope>NUCLEOTIDE SEQUENCE [LARGE SCALE GENOMIC DNA]</scope>
    <source>
        <strain evidence="4 5">DSM 102969</strain>
    </source>
</reference>
<sequence length="822" mass="83451">MVRWQVTLVLSAAAAVAITGAALVAGADRMAADLHGKSAAALAPEVTSWADVHVDGRDVVLSGAAPSEELRQLAIDRVGRIFGVRSVDADGTRLLPEAAPYAVTLTRDAAGLTIAGSAPSQPDRRRMVDGLTKAVPNLAYNDRLALARGMPDAGFLDTVAAVQPLLGDLSSGTVTVTDRAVAIDGVAASNDAYGRLRARSATLPPGYDYAAVTVARPVAAPFTWSAESSGRDVRIAGFAPDSDTRLRLYGVVRAGARRGPVVDAVDLASGAPAGFADVAAQAADLIDLFAYGRVEVRDTAVSISGVAATPETWRTARAFLAAFEPAGYTVDAKVDLPVVTPFTLSASRSHDRITVSGFVPSDDAAGLVKAAAARIAGTRAAVIETTVAAGAPERFQDAAVFALGLLANLSDGTVVVTDDTIAVTGAAKTGADLIEIEGSAASQAPEGFTVRVDVTPPVVKPYVWAIEKKEDTIVLTGSVPSEEARAAIRALAEDLAGDDRAVLDRTQLAAGLPEYVDLVAVARFAAKELAAMDGGFLTLNDDRLSVLGSAGTAKAGMAVVSAMDGRLPRAVKKGMVQIDFPPAFRLSIERGLDAVTVDGTTAGPEMTAKLRSLVERAFGKADVEMNLEEVPGMPDDAEPAALTAVRAASLLATGKVSIEGTVITVQGKAFTGIGAVRFSSDVAGAVPKGFRLDAAVGVAPGGPALADTAACAAALQPILSGNAVRFDDASATIAADSHGFVDRIGGTAQRCGAGTRLRVTGAAPDAADPAAAASLATARAEAVVKFLADVGVDPSRLVAGAAQNPVAADAPAVAIVVEDAAP</sequence>
<dbReference type="Gene3D" id="3.40.1520.20">
    <property type="match status" value="5"/>
</dbReference>
<gene>
    <name evidence="4" type="ORF">EDD54_1400</name>
</gene>
<dbReference type="OrthoDB" id="5525824at2"/>
<protein>
    <submittedName>
        <fullName evidence="4">Outer membrane protein OmpA-like peptidoglycan-associated protein</fullName>
    </submittedName>
</protein>
<dbReference type="EMBL" id="SNXY01000006">
    <property type="protein sequence ID" value="TDP87504.1"/>
    <property type="molecule type" value="Genomic_DNA"/>
</dbReference>
<dbReference type="AlphaFoldDB" id="A0A4R6RLT3"/>
<dbReference type="InterPro" id="IPR007055">
    <property type="entry name" value="BON_dom"/>
</dbReference>
<dbReference type="InterPro" id="IPR036737">
    <property type="entry name" value="OmpA-like_sf"/>
</dbReference>
<dbReference type="Gene3D" id="3.30.1330.60">
    <property type="entry name" value="OmpA-like domain"/>
    <property type="match status" value="1"/>
</dbReference>
<dbReference type="SUPFAM" id="SSF103088">
    <property type="entry name" value="OmpA-like"/>
    <property type="match status" value="1"/>
</dbReference>
<proteinExistence type="predicted"/>
<organism evidence="4 5">
    <name type="scientific">Oharaeibacter diazotrophicus</name>
    <dbReference type="NCBI Taxonomy" id="1920512"/>
    <lineage>
        <taxon>Bacteria</taxon>
        <taxon>Pseudomonadati</taxon>
        <taxon>Pseudomonadota</taxon>
        <taxon>Alphaproteobacteria</taxon>
        <taxon>Hyphomicrobiales</taxon>
        <taxon>Pleomorphomonadaceae</taxon>
        <taxon>Oharaeibacter</taxon>
    </lineage>
</organism>
<dbReference type="PROSITE" id="PS51123">
    <property type="entry name" value="OMPA_2"/>
    <property type="match status" value="1"/>
</dbReference>
<dbReference type="Proteomes" id="UP000294547">
    <property type="component" value="Unassembled WGS sequence"/>
</dbReference>
<keyword evidence="1" id="KW-0472">Membrane</keyword>
<evidence type="ECO:0000313" key="4">
    <source>
        <dbReference type="EMBL" id="TDP87504.1"/>
    </source>
</evidence>
<evidence type="ECO:0000313" key="5">
    <source>
        <dbReference type="Proteomes" id="UP000294547"/>
    </source>
</evidence>